<comment type="caution">
    <text evidence="2">The sequence shown here is derived from an EMBL/GenBank/DDBJ whole genome shotgun (WGS) entry which is preliminary data.</text>
</comment>
<dbReference type="PANTHER" id="PTHR43135">
    <property type="entry name" value="ALPHA-D-RIBOSE 1-METHYLPHOSPHONATE 5-TRIPHOSPHATE DIPHOSPHATASE"/>
    <property type="match status" value="1"/>
</dbReference>
<proteinExistence type="predicted"/>
<feature type="domain" description="Amidohydrolase-related" evidence="1">
    <location>
        <begin position="107"/>
        <end position="481"/>
    </location>
</feature>
<sequence length="513" mass="57522">MKKVLTFLKWFVGMAALLMLLLTAFAWWFVRSEEKQLSGENTTIVENSQFKTQFGKIALKNIGVLSADQDSILPNRTVLIHNEQIEYIGENKNIPNNYHIIDGNGKYLIPGLIDTHIHPYRSKNDLLLFLANGVTHVATMSSWRGLFLEWRKEAKNGALMPQLYVAAGPMNSAEDFRSKVYGYLGPIPLFNDPDQTKKAVAEFKETGYDGLKAYSLDRDNYFAVSEASKQYGIPMVGHLTPAVSLEDLFRSNQSQVAHVEEITKAMEREFGGRSKIYYDNTEAYLSFVRENADSIAQRIRDKNITISTTINVYPRAKQQDLDLTAYLKSIELEYVNPGILEGSVFNPSWFPGSNRYEDTGNTGPEGIKNAEIYWNTYIEAVNIITLAFARNGVNLTAGTDAGNPGIVPGFSLHDELEHLSDIGLNNKYVLNTATKNAAEWIGSNAGIVKEGKIADLLILNGNPLENIENTRDIHAVMVRGKYLDRSQLDEILESVKNANNESRKISIEKYLSK</sequence>
<dbReference type="InterPro" id="IPR011059">
    <property type="entry name" value="Metal-dep_hydrolase_composite"/>
</dbReference>
<gene>
    <name evidence="2" type="ORF">CA834_10200</name>
</gene>
<dbReference type="InterPro" id="IPR032466">
    <property type="entry name" value="Metal_Hydrolase"/>
</dbReference>
<dbReference type="Proteomes" id="UP000216840">
    <property type="component" value="Unassembled WGS sequence"/>
</dbReference>
<organism evidence="2 3">
    <name type="scientific">Winogradskyella aurantia</name>
    <dbReference type="NCBI Taxonomy" id="1915063"/>
    <lineage>
        <taxon>Bacteria</taxon>
        <taxon>Pseudomonadati</taxon>
        <taxon>Bacteroidota</taxon>
        <taxon>Flavobacteriia</taxon>
        <taxon>Flavobacteriales</taxon>
        <taxon>Flavobacteriaceae</taxon>
        <taxon>Winogradskyella</taxon>
    </lineage>
</organism>
<dbReference type="Gene3D" id="3.30.110.90">
    <property type="entry name" value="Amidohydrolase"/>
    <property type="match status" value="2"/>
</dbReference>
<dbReference type="InterPro" id="IPR006680">
    <property type="entry name" value="Amidohydro-rel"/>
</dbReference>
<protein>
    <recommendedName>
        <fullName evidence="1">Amidohydrolase-related domain-containing protein</fullName>
    </recommendedName>
</protein>
<dbReference type="RefSeq" id="WP_094968602.1">
    <property type="nucleotide sequence ID" value="NZ_NGJN01000005.1"/>
</dbReference>
<dbReference type="AlphaFoldDB" id="A0A265URR9"/>
<accession>A0A265URR9</accession>
<dbReference type="GO" id="GO:0016810">
    <property type="term" value="F:hydrolase activity, acting on carbon-nitrogen (but not peptide) bonds"/>
    <property type="evidence" value="ECO:0007669"/>
    <property type="project" value="InterPro"/>
</dbReference>
<dbReference type="Gene3D" id="1.20.58.520">
    <property type="entry name" value="Amidohydrolase"/>
    <property type="match status" value="2"/>
</dbReference>
<dbReference type="EMBL" id="NGJN01000005">
    <property type="protein sequence ID" value="OZV68013.1"/>
    <property type="molecule type" value="Genomic_DNA"/>
</dbReference>
<dbReference type="Gene3D" id="2.30.40.10">
    <property type="entry name" value="Urease, subunit C, domain 1"/>
    <property type="match status" value="2"/>
</dbReference>
<reference evidence="2 3" key="1">
    <citation type="submission" date="2017-05" db="EMBL/GenBank/DDBJ databases">
        <title>The draft genome sequence of Idiomarina salinarum WNB302.</title>
        <authorList>
            <person name="Sun Y."/>
            <person name="Chen B."/>
            <person name="Du Z."/>
        </authorList>
    </citation>
    <scope>NUCLEOTIDE SEQUENCE [LARGE SCALE GENOMIC DNA]</scope>
    <source>
        <strain evidence="2 3">WNB302</strain>
    </source>
</reference>
<evidence type="ECO:0000259" key="1">
    <source>
        <dbReference type="Pfam" id="PF01979"/>
    </source>
</evidence>
<keyword evidence="3" id="KW-1185">Reference proteome</keyword>
<evidence type="ECO:0000313" key="3">
    <source>
        <dbReference type="Proteomes" id="UP000216840"/>
    </source>
</evidence>
<dbReference type="SUPFAM" id="SSF51556">
    <property type="entry name" value="Metallo-dependent hydrolases"/>
    <property type="match status" value="1"/>
</dbReference>
<dbReference type="Gene3D" id="3.40.50.10910">
    <property type="entry name" value="Amidohydrolase"/>
    <property type="match status" value="1"/>
</dbReference>
<dbReference type="SUPFAM" id="SSF51338">
    <property type="entry name" value="Composite domain of metallo-dependent hydrolases"/>
    <property type="match status" value="1"/>
</dbReference>
<dbReference type="InterPro" id="IPR051781">
    <property type="entry name" value="Metallo-dep_Hydrolase"/>
</dbReference>
<dbReference type="Pfam" id="PF01979">
    <property type="entry name" value="Amidohydro_1"/>
    <property type="match status" value="1"/>
</dbReference>
<evidence type="ECO:0000313" key="2">
    <source>
        <dbReference type="EMBL" id="OZV68013.1"/>
    </source>
</evidence>
<dbReference type="PANTHER" id="PTHR43135:SF3">
    <property type="entry name" value="ALPHA-D-RIBOSE 1-METHYLPHOSPHONATE 5-TRIPHOSPHATE DIPHOSPHATASE"/>
    <property type="match status" value="1"/>
</dbReference>
<dbReference type="OrthoDB" id="9815657at2"/>
<name>A0A265URR9_9FLAO</name>